<keyword evidence="10" id="KW-1185">Reference proteome</keyword>
<dbReference type="GO" id="GO:0005975">
    <property type="term" value="P:carbohydrate metabolic process"/>
    <property type="evidence" value="ECO:0007669"/>
    <property type="project" value="InterPro"/>
</dbReference>
<dbReference type="SUPFAM" id="SSF51126">
    <property type="entry name" value="Pectin lyase-like"/>
    <property type="match status" value="1"/>
</dbReference>
<comment type="subcellular location">
    <subcellularLocation>
        <location evidence="1">Secreted</location>
        <location evidence="1">Cell wall</location>
    </subcellularLocation>
</comment>
<evidence type="ECO:0000256" key="5">
    <source>
        <dbReference type="ARBA" id="ARBA00022801"/>
    </source>
</evidence>
<dbReference type="RefSeq" id="XP_022956245.1">
    <property type="nucleotide sequence ID" value="XM_023100477.1"/>
</dbReference>
<evidence type="ECO:0000313" key="10">
    <source>
        <dbReference type="Proteomes" id="UP000504609"/>
    </source>
</evidence>
<dbReference type="InterPro" id="IPR011050">
    <property type="entry name" value="Pectin_lyase_fold/virulence"/>
</dbReference>
<dbReference type="InterPro" id="IPR006626">
    <property type="entry name" value="PbH1"/>
</dbReference>
<reference evidence="11" key="1">
    <citation type="submission" date="2025-08" db="UniProtKB">
        <authorList>
            <consortium name="RefSeq"/>
        </authorList>
    </citation>
    <scope>IDENTIFICATION</scope>
    <source>
        <tissue evidence="11">Young leaves</tissue>
    </source>
</reference>
<dbReference type="GO" id="GO:0004650">
    <property type="term" value="F:polygalacturonase activity"/>
    <property type="evidence" value="ECO:0007669"/>
    <property type="project" value="InterPro"/>
</dbReference>
<evidence type="ECO:0000256" key="7">
    <source>
        <dbReference type="ARBA" id="ARBA00023316"/>
    </source>
</evidence>
<evidence type="ECO:0000256" key="3">
    <source>
        <dbReference type="ARBA" id="ARBA00022512"/>
    </source>
</evidence>
<dbReference type="InterPro" id="IPR012334">
    <property type="entry name" value="Pectin_lyas_fold"/>
</dbReference>
<keyword evidence="7" id="KW-0961">Cell wall biogenesis/degradation</keyword>
<dbReference type="GO" id="GO:0071555">
    <property type="term" value="P:cell wall organization"/>
    <property type="evidence" value="ECO:0007669"/>
    <property type="project" value="UniProtKB-KW"/>
</dbReference>
<evidence type="ECO:0000256" key="1">
    <source>
        <dbReference type="ARBA" id="ARBA00004191"/>
    </source>
</evidence>
<dbReference type="PANTHER" id="PTHR31375">
    <property type="match status" value="1"/>
</dbReference>
<dbReference type="KEGG" id="cmos:111457998"/>
<gene>
    <name evidence="11" type="primary">LOC111457998</name>
</gene>
<evidence type="ECO:0000256" key="4">
    <source>
        <dbReference type="ARBA" id="ARBA00022525"/>
    </source>
</evidence>
<dbReference type="GeneID" id="111457998"/>
<name>A0A6J1GXB0_CUCMO</name>
<keyword evidence="3" id="KW-0134">Cell wall</keyword>
<keyword evidence="4" id="KW-0964">Secreted</keyword>
<keyword evidence="5 9" id="KW-0378">Hydrolase</keyword>
<dbReference type="AlphaFoldDB" id="A0A6J1GXB0"/>
<dbReference type="Gene3D" id="2.160.20.10">
    <property type="entry name" value="Single-stranded right-handed beta-helix, Pectin lyase-like"/>
    <property type="match status" value="1"/>
</dbReference>
<dbReference type="PROSITE" id="PS00502">
    <property type="entry name" value="POLYGALACTURONASE"/>
    <property type="match status" value="1"/>
</dbReference>
<evidence type="ECO:0000256" key="6">
    <source>
        <dbReference type="ARBA" id="ARBA00023295"/>
    </source>
</evidence>
<evidence type="ECO:0000256" key="2">
    <source>
        <dbReference type="ARBA" id="ARBA00008834"/>
    </source>
</evidence>
<accession>A0A6J1GXB0</accession>
<keyword evidence="6 9" id="KW-0326">Glycosidase</keyword>
<dbReference type="SMART" id="SM00710">
    <property type="entry name" value="PbH1"/>
    <property type="match status" value="5"/>
</dbReference>
<dbReference type="Pfam" id="PF00295">
    <property type="entry name" value="Glyco_hydro_28"/>
    <property type="match status" value="1"/>
</dbReference>
<organism evidence="10 11">
    <name type="scientific">Cucurbita moschata</name>
    <name type="common">Winter crookneck squash</name>
    <name type="synonym">Cucurbita pepo var. moschata</name>
    <dbReference type="NCBI Taxonomy" id="3662"/>
    <lineage>
        <taxon>Eukaryota</taxon>
        <taxon>Viridiplantae</taxon>
        <taxon>Streptophyta</taxon>
        <taxon>Embryophyta</taxon>
        <taxon>Tracheophyta</taxon>
        <taxon>Spermatophyta</taxon>
        <taxon>Magnoliopsida</taxon>
        <taxon>eudicotyledons</taxon>
        <taxon>Gunneridae</taxon>
        <taxon>Pentapetalae</taxon>
        <taxon>rosids</taxon>
        <taxon>fabids</taxon>
        <taxon>Cucurbitales</taxon>
        <taxon>Cucurbitaceae</taxon>
        <taxon>Cucurbiteae</taxon>
        <taxon>Cucurbita</taxon>
    </lineage>
</organism>
<proteinExistence type="inferred from homology"/>
<dbReference type="InterPro" id="IPR000743">
    <property type="entry name" value="Glyco_hydro_28"/>
</dbReference>
<dbReference type="Proteomes" id="UP000504609">
    <property type="component" value="Unplaced"/>
</dbReference>
<comment type="similarity">
    <text evidence="2 9">Belongs to the glycosyl hydrolase 28 family.</text>
</comment>
<evidence type="ECO:0000313" key="11">
    <source>
        <dbReference type="RefSeq" id="XP_022956245.1"/>
    </source>
</evidence>
<feature type="active site" evidence="8">
    <location>
        <position position="198"/>
    </location>
</feature>
<evidence type="ECO:0000256" key="9">
    <source>
        <dbReference type="RuleBase" id="RU361169"/>
    </source>
</evidence>
<sequence>MAAWEEACAFKGDSIFLIPEGTFLVAGVTFSGPCFNNLSPKVLIFATLIAPTKLTTDVWIHFHSLRHLLLTGLDGSAVLNGQGAQTWSFGSACRRRMTCPIFTTSLKLTDVSHAIVKDISLVDSKGFHVAMHGCDHIHLYGFNITAPWNSQNTDGIHISNSTNINVANSHIGVGDDCVSIGPGSFDVLVSNIRCGPGHGISVGSLGRYKNEMDVIGIRVENCTISDTQNGVRVKTWPGNYSSNAAHLTFQNIVMNNVSNPIIIDQRYCPNHSCDMKESSSVKLSEMNMRNISGTYNTKFAVNIDCSSIMPCNNVHLSYINLTATHPPEKYEIGRFNCMGALNTFTVLNSTF</sequence>
<protein>
    <submittedName>
        <fullName evidence="11">Exopolygalacturonase-like</fullName>
    </submittedName>
</protein>
<evidence type="ECO:0000256" key="8">
    <source>
        <dbReference type="PROSITE-ProRule" id="PRU10052"/>
    </source>
</evidence>